<dbReference type="SUPFAM" id="SSF51735">
    <property type="entry name" value="NAD(P)-binding Rossmann-fold domains"/>
    <property type="match status" value="1"/>
</dbReference>
<dbReference type="Pfam" id="PF01370">
    <property type="entry name" value="Epimerase"/>
    <property type="match status" value="1"/>
</dbReference>
<comment type="caution">
    <text evidence="2">The sequence shown here is derived from an EMBL/GenBank/DDBJ whole genome shotgun (WGS) entry which is preliminary data.</text>
</comment>
<protein>
    <submittedName>
        <fullName evidence="2">NAD-dependent epimerase</fullName>
    </submittedName>
</protein>
<dbReference type="AlphaFoldDB" id="A0A4R4TDP5"/>
<dbReference type="InterPro" id="IPR001509">
    <property type="entry name" value="Epimerase_deHydtase"/>
</dbReference>
<dbReference type="InterPro" id="IPR036291">
    <property type="entry name" value="NAD(P)-bd_dom_sf"/>
</dbReference>
<evidence type="ECO:0000313" key="3">
    <source>
        <dbReference type="Proteomes" id="UP000295345"/>
    </source>
</evidence>
<feature type="domain" description="NAD-dependent epimerase/dehydratase" evidence="1">
    <location>
        <begin position="8"/>
        <end position="211"/>
    </location>
</feature>
<evidence type="ECO:0000259" key="1">
    <source>
        <dbReference type="Pfam" id="PF01370"/>
    </source>
</evidence>
<accession>A0A4R4TDP5</accession>
<evidence type="ECO:0000313" key="2">
    <source>
        <dbReference type="EMBL" id="TDC72983.1"/>
    </source>
</evidence>
<organism evidence="2 3">
    <name type="scientific">Streptomyces hainanensis</name>
    <dbReference type="NCBI Taxonomy" id="402648"/>
    <lineage>
        <taxon>Bacteria</taxon>
        <taxon>Bacillati</taxon>
        <taxon>Actinomycetota</taxon>
        <taxon>Actinomycetes</taxon>
        <taxon>Kitasatosporales</taxon>
        <taxon>Streptomycetaceae</taxon>
        <taxon>Streptomyces</taxon>
    </lineage>
</organism>
<sequence length="307" mass="32579">MSLRVIVGAGAAARTAARLFADDGERVRIVTRSGGGPEHPLVERIALDAGDPADADRLARLAEGADTVFNCAITPYHTWPTTVPPLYRAILAAAERSGADYVMLGNVYGYGPVDGPLTEEHPLDATGPKGRVRARMWEEAAEAHAAGRVRATEVRAGQFLGAGVLSVFTLTVQAQVLAGRLALTPQELDTPHGYAATDDVARALVAVARDDRSWGRPWHAPAINASVREVAGRLAELAGAPEPRLATLSDRELATLALTDPLWGEVEETAHLSHRPFTLDASRIEKVFGTKASPLDDVLREAAGLKG</sequence>
<dbReference type="Proteomes" id="UP000295345">
    <property type="component" value="Unassembled WGS sequence"/>
</dbReference>
<dbReference type="RefSeq" id="WP_132819528.1">
    <property type="nucleotide sequence ID" value="NZ_SMKI01000220.1"/>
</dbReference>
<keyword evidence="3" id="KW-1185">Reference proteome</keyword>
<dbReference type="EMBL" id="SMKI01000220">
    <property type="protein sequence ID" value="TDC72983.1"/>
    <property type="molecule type" value="Genomic_DNA"/>
</dbReference>
<reference evidence="2 3" key="1">
    <citation type="submission" date="2019-03" db="EMBL/GenBank/DDBJ databases">
        <title>Draft genome sequences of novel Actinobacteria.</title>
        <authorList>
            <person name="Sahin N."/>
            <person name="Ay H."/>
            <person name="Saygin H."/>
        </authorList>
    </citation>
    <scope>NUCLEOTIDE SEQUENCE [LARGE SCALE GENOMIC DNA]</scope>
    <source>
        <strain evidence="2 3">DSM 41900</strain>
    </source>
</reference>
<dbReference type="Gene3D" id="3.40.50.720">
    <property type="entry name" value="NAD(P)-binding Rossmann-like Domain"/>
    <property type="match status" value="1"/>
</dbReference>
<proteinExistence type="predicted"/>
<dbReference type="OrthoDB" id="8205493at2"/>
<gene>
    <name evidence="2" type="ORF">E1283_20290</name>
</gene>
<name>A0A4R4TDP5_9ACTN</name>